<dbReference type="PANTHER" id="PTHR23070">
    <property type="entry name" value="BCS1 AAA-TYPE ATPASE"/>
    <property type="match status" value="1"/>
</dbReference>
<feature type="domain" description="ATPase AAA-type core" evidence="1">
    <location>
        <begin position="30"/>
        <end position="56"/>
    </location>
</feature>
<evidence type="ECO:0000313" key="2">
    <source>
        <dbReference type="EMBL" id="KKL15450.1"/>
    </source>
</evidence>
<protein>
    <recommendedName>
        <fullName evidence="1">ATPase AAA-type core domain-containing protein</fullName>
    </recommendedName>
</protein>
<dbReference type="GO" id="GO:0005524">
    <property type="term" value="F:ATP binding"/>
    <property type="evidence" value="ECO:0007669"/>
    <property type="project" value="InterPro"/>
</dbReference>
<name>A0A0F9B1C1_9ZZZZ</name>
<gene>
    <name evidence="2" type="ORF">LCGC14_2505440</name>
</gene>
<dbReference type="AlphaFoldDB" id="A0A0F9B1C1"/>
<dbReference type="InterPro" id="IPR050747">
    <property type="entry name" value="Mitochondrial_chaperone_BCS1"/>
</dbReference>
<sequence>MKDDIVSDLSNFLQSENQYRELNIPWKRGYLFSGPPGNGKTLLLRQIGKAFDIKLKNLLDFINERGRLEVPFAKEQT</sequence>
<proteinExistence type="predicted"/>
<dbReference type="GO" id="GO:0016887">
    <property type="term" value="F:ATP hydrolysis activity"/>
    <property type="evidence" value="ECO:0007669"/>
    <property type="project" value="InterPro"/>
</dbReference>
<dbReference type="Pfam" id="PF00004">
    <property type="entry name" value="AAA"/>
    <property type="match status" value="1"/>
</dbReference>
<evidence type="ECO:0000259" key="1">
    <source>
        <dbReference type="Pfam" id="PF00004"/>
    </source>
</evidence>
<organism evidence="2">
    <name type="scientific">marine sediment metagenome</name>
    <dbReference type="NCBI Taxonomy" id="412755"/>
    <lineage>
        <taxon>unclassified sequences</taxon>
        <taxon>metagenomes</taxon>
        <taxon>ecological metagenomes</taxon>
    </lineage>
</organism>
<feature type="non-terminal residue" evidence="2">
    <location>
        <position position="77"/>
    </location>
</feature>
<dbReference type="Gene3D" id="3.40.50.300">
    <property type="entry name" value="P-loop containing nucleotide triphosphate hydrolases"/>
    <property type="match status" value="1"/>
</dbReference>
<dbReference type="InterPro" id="IPR003959">
    <property type="entry name" value="ATPase_AAA_core"/>
</dbReference>
<comment type="caution">
    <text evidence="2">The sequence shown here is derived from an EMBL/GenBank/DDBJ whole genome shotgun (WGS) entry which is preliminary data.</text>
</comment>
<dbReference type="EMBL" id="LAZR01040059">
    <property type="protein sequence ID" value="KKL15450.1"/>
    <property type="molecule type" value="Genomic_DNA"/>
</dbReference>
<accession>A0A0F9B1C1</accession>
<dbReference type="InterPro" id="IPR027417">
    <property type="entry name" value="P-loop_NTPase"/>
</dbReference>
<dbReference type="SUPFAM" id="SSF52540">
    <property type="entry name" value="P-loop containing nucleoside triphosphate hydrolases"/>
    <property type="match status" value="1"/>
</dbReference>
<reference evidence="2" key="1">
    <citation type="journal article" date="2015" name="Nature">
        <title>Complex archaea that bridge the gap between prokaryotes and eukaryotes.</title>
        <authorList>
            <person name="Spang A."/>
            <person name="Saw J.H."/>
            <person name="Jorgensen S.L."/>
            <person name="Zaremba-Niedzwiedzka K."/>
            <person name="Martijn J."/>
            <person name="Lind A.E."/>
            <person name="van Eijk R."/>
            <person name="Schleper C."/>
            <person name="Guy L."/>
            <person name="Ettema T.J."/>
        </authorList>
    </citation>
    <scope>NUCLEOTIDE SEQUENCE</scope>
</reference>